<evidence type="ECO:0000256" key="5">
    <source>
        <dbReference type="PROSITE-ProRule" id="PRU00848"/>
    </source>
</evidence>
<feature type="compositionally biased region" description="Basic and acidic residues" evidence="8">
    <location>
        <begin position="1"/>
        <end position="23"/>
    </location>
</feature>
<comment type="similarity">
    <text evidence="1 6">Belongs to the methyltransferase superfamily.</text>
</comment>
<evidence type="ECO:0000259" key="9">
    <source>
        <dbReference type="PROSITE" id="PS51515"/>
    </source>
</evidence>
<feature type="compositionally biased region" description="Basic and acidic residues" evidence="8">
    <location>
        <begin position="42"/>
        <end position="58"/>
    </location>
</feature>
<keyword evidence="4 5" id="KW-0949">S-adenosyl-L-methionine</keyword>
<evidence type="ECO:0000256" key="1">
    <source>
        <dbReference type="ARBA" id="ARBA00008361"/>
    </source>
</evidence>
<dbReference type="PANTHER" id="PTHR12315:SF0">
    <property type="entry name" value="7SK SNRNA METHYLPHOSPHATE CAPPING ENZYME"/>
    <property type="match status" value="1"/>
</dbReference>
<dbReference type="AlphaFoldDB" id="A0A077ZU81"/>
<dbReference type="GO" id="GO:0008173">
    <property type="term" value="F:RNA methyltransferase activity"/>
    <property type="evidence" value="ECO:0007669"/>
    <property type="project" value="UniProtKB-UniRule"/>
</dbReference>
<dbReference type="GO" id="GO:0040031">
    <property type="term" value="P:snRNA modification"/>
    <property type="evidence" value="ECO:0007669"/>
    <property type="project" value="TreeGrafter"/>
</dbReference>
<dbReference type="Pfam" id="PF06859">
    <property type="entry name" value="Bin3"/>
    <property type="match status" value="1"/>
</dbReference>
<dbReference type="InParanoid" id="A0A077ZU81"/>
<evidence type="ECO:0000313" key="11">
    <source>
        <dbReference type="Proteomes" id="UP000039865"/>
    </source>
</evidence>
<dbReference type="GO" id="GO:0017069">
    <property type="term" value="F:snRNA binding"/>
    <property type="evidence" value="ECO:0007669"/>
    <property type="project" value="TreeGrafter"/>
</dbReference>
<accession>A0A077ZU81</accession>
<dbReference type="GO" id="GO:0032259">
    <property type="term" value="P:methylation"/>
    <property type="evidence" value="ECO:0007669"/>
    <property type="project" value="UniProtKB-KW"/>
</dbReference>
<dbReference type="Gene3D" id="3.40.50.150">
    <property type="entry name" value="Vaccinia Virus protein VP39"/>
    <property type="match status" value="1"/>
</dbReference>
<dbReference type="InterPro" id="IPR024160">
    <property type="entry name" value="BIN3_SAM-bd_dom"/>
</dbReference>
<keyword evidence="2 6" id="KW-0489">Methyltransferase</keyword>
<evidence type="ECO:0000256" key="3">
    <source>
        <dbReference type="ARBA" id="ARBA00022679"/>
    </source>
</evidence>
<gene>
    <name evidence="10" type="primary">Contig4863.g5199</name>
    <name evidence="10" type="ORF">STYLEM_1810</name>
</gene>
<organism evidence="10 11">
    <name type="scientific">Stylonychia lemnae</name>
    <name type="common">Ciliate</name>
    <dbReference type="NCBI Taxonomy" id="5949"/>
    <lineage>
        <taxon>Eukaryota</taxon>
        <taxon>Sar</taxon>
        <taxon>Alveolata</taxon>
        <taxon>Ciliophora</taxon>
        <taxon>Intramacronucleata</taxon>
        <taxon>Spirotrichea</taxon>
        <taxon>Stichotrichia</taxon>
        <taxon>Sporadotrichida</taxon>
        <taxon>Oxytrichidae</taxon>
        <taxon>Stylonychinae</taxon>
        <taxon>Stylonychia</taxon>
    </lineage>
</organism>
<feature type="coiled-coil region" evidence="7">
    <location>
        <begin position="226"/>
        <end position="261"/>
    </location>
</feature>
<protein>
    <recommendedName>
        <fullName evidence="6">RNA methyltransferase</fullName>
        <ecNumber evidence="6">2.1.1.-</ecNumber>
    </recommendedName>
</protein>
<dbReference type="EMBL" id="CCKQ01001719">
    <property type="protein sequence ID" value="CDW72845.1"/>
    <property type="molecule type" value="Genomic_DNA"/>
</dbReference>
<dbReference type="OrthoDB" id="439784at2759"/>
<evidence type="ECO:0000256" key="6">
    <source>
        <dbReference type="RuleBase" id="RU367087"/>
    </source>
</evidence>
<dbReference type="FunCoup" id="A0A077ZU81">
    <property type="interactions" value="2"/>
</dbReference>
<dbReference type="Proteomes" id="UP000039865">
    <property type="component" value="Unassembled WGS sequence"/>
</dbReference>
<reference evidence="10 11" key="1">
    <citation type="submission" date="2014-06" db="EMBL/GenBank/DDBJ databases">
        <authorList>
            <person name="Swart Estienne"/>
        </authorList>
    </citation>
    <scope>NUCLEOTIDE SEQUENCE [LARGE SCALE GENOMIC DNA]</scope>
    <source>
        <strain evidence="10 11">130c</strain>
    </source>
</reference>
<feature type="region of interest" description="Disordered" evidence="8">
    <location>
        <begin position="1"/>
        <end position="63"/>
    </location>
</feature>
<dbReference type="PROSITE" id="PS51515">
    <property type="entry name" value="BIN3_SAM"/>
    <property type="match status" value="1"/>
</dbReference>
<keyword evidence="3 6" id="KW-0808">Transferase</keyword>
<name>A0A077ZU81_STYLE</name>
<evidence type="ECO:0000256" key="4">
    <source>
        <dbReference type="ARBA" id="ARBA00022691"/>
    </source>
</evidence>
<dbReference type="EC" id="2.1.1.-" evidence="6"/>
<feature type="domain" description="Bin3-type SAM" evidence="9">
    <location>
        <begin position="145"/>
        <end position="436"/>
    </location>
</feature>
<dbReference type="SUPFAM" id="SSF53335">
    <property type="entry name" value="S-adenosyl-L-methionine-dependent methyltransferases"/>
    <property type="match status" value="1"/>
</dbReference>
<dbReference type="PANTHER" id="PTHR12315">
    <property type="entry name" value="BICOID-INTERACTING PROTEIN RELATED"/>
    <property type="match status" value="1"/>
</dbReference>
<dbReference type="GO" id="GO:0008171">
    <property type="term" value="F:O-methyltransferase activity"/>
    <property type="evidence" value="ECO:0007669"/>
    <property type="project" value="UniProtKB-UniRule"/>
</dbReference>
<sequence>MESSKKEENKSTSKIDLHHVENSKKRKRNDLKGPAGYGIPDNTKKIKIDDLNDSDSKPKSGLPANSNILVKFPLIIILQQQQEISKILEGHETIYKDVLANNKPFFQQLKDEQFNNQLQRDIKHQSLGNHDKFRQFHNSAQKWQDQRLSHFKDEWLRDKKVLDIGCGDGLVDILVAVNYEPKLIIGIDIDHRQTKKAITNMQKTINDQEQLDALMITMKLHNEDLNKGDAEMIDQLEEKKRKLIKEKKQKYEQILERVKNLPISLQLTFEGELARLKKDQGNFLTEVINSENPNPSLKDVKNYLYGKICFRTENYIENTILSQKEKFDTILCLSTIKYVHLNFGDLGVKTLFSKVYDQLLPDGIFILENQLWKSYKKHKNTNERSKANYNSIKIRPHCFRAYLEKVGFELVISIMPSEEDSKKGFDRPIMVFKKLK</sequence>
<dbReference type="InterPro" id="IPR010675">
    <property type="entry name" value="Bin3_C"/>
</dbReference>
<dbReference type="OMA" id="YCDHETE"/>
<evidence type="ECO:0000256" key="8">
    <source>
        <dbReference type="SAM" id="MobiDB-lite"/>
    </source>
</evidence>
<dbReference type="CDD" id="cd02440">
    <property type="entry name" value="AdoMet_MTases"/>
    <property type="match status" value="1"/>
</dbReference>
<keyword evidence="7" id="KW-0175">Coiled coil</keyword>
<evidence type="ECO:0000256" key="2">
    <source>
        <dbReference type="ARBA" id="ARBA00022603"/>
    </source>
</evidence>
<evidence type="ECO:0000313" key="10">
    <source>
        <dbReference type="EMBL" id="CDW72845.1"/>
    </source>
</evidence>
<proteinExistence type="inferred from homology"/>
<dbReference type="InterPro" id="IPR039772">
    <property type="entry name" value="Bin3-like"/>
</dbReference>
<keyword evidence="11" id="KW-1185">Reference proteome</keyword>
<dbReference type="InterPro" id="IPR029063">
    <property type="entry name" value="SAM-dependent_MTases_sf"/>
</dbReference>
<evidence type="ECO:0000256" key="7">
    <source>
        <dbReference type="SAM" id="Coils"/>
    </source>
</evidence>